<proteinExistence type="predicted"/>
<evidence type="ECO:0000313" key="2">
    <source>
        <dbReference type="Proteomes" id="UP000092207"/>
    </source>
</evidence>
<name>A0A1A2W9N7_MYCSC</name>
<dbReference type="EMBL" id="LZJY01000038">
    <property type="protein sequence ID" value="OBI09578.1"/>
    <property type="molecule type" value="Genomic_DNA"/>
</dbReference>
<dbReference type="AlphaFoldDB" id="A0A1A2W9N7"/>
<evidence type="ECO:0000313" key="1">
    <source>
        <dbReference type="EMBL" id="OBI09578.1"/>
    </source>
</evidence>
<comment type="caution">
    <text evidence="1">The sequence shown here is derived from an EMBL/GenBank/DDBJ whole genome shotgun (WGS) entry which is preliminary data.</text>
</comment>
<accession>A0A1A2W9N7</accession>
<gene>
    <name evidence="1" type="ORF">A5679_08125</name>
</gene>
<reference evidence="1 2" key="1">
    <citation type="submission" date="2016-06" db="EMBL/GenBank/DDBJ databases">
        <authorList>
            <person name="Kjaerup R.B."/>
            <person name="Dalgaard T.S."/>
            <person name="Juul-Madsen H.R."/>
        </authorList>
    </citation>
    <scope>NUCLEOTIDE SEQUENCE [LARGE SCALE GENOMIC DNA]</scope>
    <source>
        <strain evidence="1 2">E2838</strain>
    </source>
</reference>
<dbReference type="Proteomes" id="UP000092207">
    <property type="component" value="Unassembled WGS sequence"/>
</dbReference>
<sequence length="62" mass="6502">MSATFVHPLTETRRPTLAHTSALATPDGRTTAYVSGIAAKVNTAIPATVQDRALTFIGISSF</sequence>
<organism evidence="1 2">
    <name type="scientific">Mycobacterium scrofulaceum</name>
    <dbReference type="NCBI Taxonomy" id="1783"/>
    <lineage>
        <taxon>Bacteria</taxon>
        <taxon>Bacillati</taxon>
        <taxon>Actinomycetota</taxon>
        <taxon>Actinomycetes</taxon>
        <taxon>Mycobacteriales</taxon>
        <taxon>Mycobacteriaceae</taxon>
        <taxon>Mycobacterium</taxon>
    </lineage>
</organism>
<protein>
    <submittedName>
        <fullName evidence="1">Uncharacterized protein</fullName>
    </submittedName>
</protein>